<dbReference type="EMBL" id="CH476604">
    <property type="protein sequence ID" value="EAU31973.1"/>
    <property type="molecule type" value="Genomic_DNA"/>
</dbReference>
<evidence type="ECO:0000313" key="2">
    <source>
        <dbReference type="EMBL" id="EAU31973.1"/>
    </source>
</evidence>
<feature type="region of interest" description="Disordered" evidence="1">
    <location>
        <begin position="210"/>
        <end position="236"/>
    </location>
</feature>
<proteinExistence type="predicted"/>
<name>Q0CF23_ASPTN</name>
<evidence type="ECO:0000256" key="1">
    <source>
        <dbReference type="SAM" id="MobiDB-lite"/>
    </source>
</evidence>
<dbReference type="RefSeq" id="XP_001216332.1">
    <property type="nucleotide sequence ID" value="XM_001216332.1"/>
</dbReference>
<dbReference type="Proteomes" id="UP000007963">
    <property type="component" value="Unassembled WGS sequence"/>
</dbReference>
<evidence type="ECO:0000313" key="3">
    <source>
        <dbReference type="Proteomes" id="UP000007963"/>
    </source>
</evidence>
<dbReference type="HOGENOM" id="CLU_1053680_0_0_1"/>
<accession>Q0CF23</accession>
<sequence length="264" mass="29928">MEELNCLLQEHLDDLLKPGEAFDWAEEVEESLTDYTSDDEHSTFMTDSTTFSDTTSAHSSEMHVPDDIRAEGVEETPTVEVHVPDDIQANVYNESFYIGCNPSDPYPRPERFKPSLYTIDELDELLMEENQEPDMTDVPGSDDEIEDLFTQIEAHLNSEPDMTDVPASEGEIKDLYTQIEAHLDAEPDTTDVPVSDRDIKNLYTQIEAHLDAEPHEPSPPPPYDDGPTRSSKPPKLKSKIARLMRVGISECFRWVYTLLEPVLP</sequence>
<protein>
    <submittedName>
        <fullName evidence="2">Uncharacterized protein</fullName>
    </submittedName>
</protein>
<organism evidence="2 3">
    <name type="scientific">Aspergillus terreus (strain NIH 2624 / FGSC A1156)</name>
    <dbReference type="NCBI Taxonomy" id="341663"/>
    <lineage>
        <taxon>Eukaryota</taxon>
        <taxon>Fungi</taxon>
        <taxon>Dikarya</taxon>
        <taxon>Ascomycota</taxon>
        <taxon>Pezizomycotina</taxon>
        <taxon>Eurotiomycetes</taxon>
        <taxon>Eurotiomycetidae</taxon>
        <taxon>Eurotiales</taxon>
        <taxon>Aspergillaceae</taxon>
        <taxon>Aspergillus</taxon>
        <taxon>Aspergillus subgen. Circumdati</taxon>
    </lineage>
</organism>
<dbReference type="GeneID" id="4323039"/>
<dbReference type="VEuPathDB" id="FungiDB:ATEG_07711"/>
<reference evidence="3" key="1">
    <citation type="submission" date="2005-09" db="EMBL/GenBank/DDBJ databases">
        <title>Annotation of the Aspergillus terreus NIH2624 genome.</title>
        <authorList>
            <person name="Birren B.W."/>
            <person name="Lander E.S."/>
            <person name="Galagan J.E."/>
            <person name="Nusbaum C."/>
            <person name="Devon K."/>
            <person name="Henn M."/>
            <person name="Ma L.-J."/>
            <person name="Jaffe D.B."/>
            <person name="Butler J."/>
            <person name="Alvarez P."/>
            <person name="Gnerre S."/>
            <person name="Grabherr M."/>
            <person name="Kleber M."/>
            <person name="Mauceli E.W."/>
            <person name="Brockman W."/>
            <person name="Rounsley S."/>
            <person name="Young S.K."/>
            <person name="LaButti K."/>
            <person name="Pushparaj V."/>
            <person name="DeCaprio D."/>
            <person name="Crawford M."/>
            <person name="Koehrsen M."/>
            <person name="Engels R."/>
            <person name="Montgomery P."/>
            <person name="Pearson M."/>
            <person name="Howarth C."/>
            <person name="Larson L."/>
            <person name="Luoma S."/>
            <person name="White J."/>
            <person name="Alvarado L."/>
            <person name="Kodira C.D."/>
            <person name="Zeng Q."/>
            <person name="Oleary S."/>
            <person name="Yandava C."/>
            <person name="Denning D.W."/>
            <person name="Nierman W.C."/>
            <person name="Milne T."/>
            <person name="Madden K."/>
        </authorList>
    </citation>
    <scope>NUCLEOTIDE SEQUENCE [LARGE SCALE GENOMIC DNA]</scope>
    <source>
        <strain evidence="3">NIH 2624 / FGSC A1156</strain>
    </source>
</reference>
<dbReference type="AlphaFoldDB" id="Q0CF23"/>
<dbReference type="OrthoDB" id="10424136at2759"/>
<gene>
    <name evidence="2" type="ORF">ATEG_07711</name>
</gene>